<evidence type="ECO:0000313" key="1">
    <source>
        <dbReference type="EMBL" id="KAL0933388.1"/>
    </source>
</evidence>
<accession>A0ACC3YNB2</accession>
<name>A0ACC3YNB2_COLTU</name>
<dbReference type="EMBL" id="VUJX02000008">
    <property type="protein sequence ID" value="KAL0933388.1"/>
    <property type="molecule type" value="Genomic_DNA"/>
</dbReference>
<evidence type="ECO:0000313" key="2">
    <source>
        <dbReference type="Proteomes" id="UP000805649"/>
    </source>
</evidence>
<keyword evidence="2" id="KW-1185">Reference proteome</keyword>
<proteinExistence type="predicted"/>
<organism evidence="1 2">
    <name type="scientific">Colletotrichum truncatum</name>
    <name type="common">Anthracnose fungus</name>
    <name type="synonym">Colletotrichum capsici</name>
    <dbReference type="NCBI Taxonomy" id="5467"/>
    <lineage>
        <taxon>Eukaryota</taxon>
        <taxon>Fungi</taxon>
        <taxon>Dikarya</taxon>
        <taxon>Ascomycota</taxon>
        <taxon>Pezizomycotina</taxon>
        <taxon>Sordariomycetes</taxon>
        <taxon>Hypocreomycetidae</taxon>
        <taxon>Glomerellales</taxon>
        <taxon>Glomerellaceae</taxon>
        <taxon>Colletotrichum</taxon>
        <taxon>Colletotrichum truncatum species complex</taxon>
    </lineage>
</organism>
<gene>
    <name evidence="1" type="ORF">CTRU02_212351</name>
</gene>
<dbReference type="Proteomes" id="UP000805649">
    <property type="component" value="Unassembled WGS sequence"/>
</dbReference>
<protein>
    <submittedName>
        <fullName evidence="1">Ankyrin and het domain-containing protein</fullName>
    </submittedName>
</protein>
<sequence>MLSIDKPSTGLLILYTLAAAVALVAYRAFFLDGKTDLLSRLKRLIRPPPQYVHSQLDEGCFRLLHLLPGRHDEEIRVKLAIVPVDDPVPYHAVSYAWGNLRDKAYIICEDKEMQITKTLFEALKRWRLPNEEVVLWADSICIDQQNTAEKTHQIVRMTEIYSRAASVLIWLGSDDKDVDGVVELINEALELIPEVVDDPKKNRAGAELLGQRNAERFENGKPTTKSIDWKPLRSLLRHTWFERKWVFQEAVLNGKTLLYCGRFEMPFESVAELALRMATFGIQALPNDGSLTDQTVSFIPGRLYNLSLMRLSHWYRGKKPIPLMDWVKATRSFFCSNPRDHILGILGHASDVEKDSIISQDNLYALSVQDCYLRFTRSQLLEKRNLSVLASAPQRLVNDALAPWYHRPFIRWKNRRLSGLPSWVPDLRNQEVDTLASYTLRHGRFSAGGTELGNIEILDDKILKCTGMVIDEIGHGGIFWPELPFPPKPKRVPFPLNQLDSYHSSNAWRSLNFYRQCVKLACGSYNIEDMSAERLDAFWKTMTCERSQLSDRIDVDMSGYVKMMITGMEVWLNSEDAEEAENARMRFIVAGQTVEMSMLSAATPRRFSYTTQGRLCMVPREARKGDHICILLGSEVPLVVRPTRDRMYELIGDAYVSGVMDGEAVSFGKYAQTEVALK</sequence>
<reference evidence="1 2" key="1">
    <citation type="journal article" date="2020" name="Phytopathology">
        <title>Genome Sequence Resources of Colletotrichum truncatum, C. plurivorum, C. musicola, and C. sojae: Four Species Pathogenic to Soybean (Glycine max).</title>
        <authorList>
            <person name="Rogerio F."/>
            <person name="Boufleur T.R."/>
            <person name="Ciampi-Guillardi M."/>
            <person name="Sukno S.A."/>
            <person name="Thon M.R."/>
            <person name="Massola Junior N.S."/>
            <person name="Baroncelli R."/>
        </authorList>
    </citation>
    <scope>NUCLEOTIDE SEQUENCE [LARGE SCALE GENOMIC DNA]</scope>
    <source>
        <strain evidence="1 2">CMES1059</strain>
    </source>
</reference>
<comment type="caution">
    <text evidence="1">The sequence shown here is derived from an EMBL/GenBank/DDBJ whole genome shotgun (WGS) entry which is preliminary data.</text>
</comment>